<dbReference type="EMBL" id="JACHMM010000001">
    <property type="protein sequence ID" value="MBB5785919.1"/>
    <property type="molecule type" value="Genomic_DNA"/>
</dbReference>
<evidence type="ECO:0000313" key="2">
    <source>
        <dbReference type="EMBL" id="MBB5785919.1"/>
    </source>
</evidence>
<name>A0A7W9GLE9_9ACTN</name>
<evidence type="ECO:0000259" key="1">
    <source>
        <dbReference type="Pfam" id="PF26571"/>
    </source>
</evidence>
<keyword evidence="3" id="KW-1185">Reference proteome</keyword>
<proteinExistence type="predicted"/>
<evidence type="ECO:0000313" key="3">
    <source>
        <dbReference type="Proteomes" id="UP000542813"/>
    </source>
</evidence>
<protein>
    <recommendedName>
        <fullName evidence="1">ARB-07466-like C-terminal domain-containing protein</fullName>
    </recommendedName>
</protein>
<comment type="caution">
    <text evidence="2">The sequence shown here is derived from an EMBL/GenBank/DDBJ whole genome shotgun (WGS) entry which is preliminary data.</text>
</comment>
<accession>A0A7W9GLE9</accession>
<organism evidence="2 3">
    <name type="scientific">Jiangella mangrovi</name>
    <dbReference type="NCBI Taxonomy" id="1524084"/>
    <lineage>
        <taxon>Bacteria</taxon>
        <taxon>Bacillati</taxon>
        <taxon>Actinomycetota</taxon>
        <taxon>Actinomycetes</taxon>
        <taxon>Jiangellales</taxon>
        <taxon>Jiangellaceae</taxon>
        <taxon>Jiangella</taxon>
    </lineage>
</organism>
<dbReference type="PROSITE" id="PS51257">
    <property type="entry name" value="PROKAR_LIPOPROTEIN"/>
    <property type="match status" value="1"/>
</dbReference>
<dbReference type="InterPro" id="IPR058593">
    <property type="entry name" value="ARB_07466-like_C"/>
</dbReference>
<dbReference type="Pfam" id="PF26571">
    <property type="entry name" value="VldE"/>
    <property type="match status" value="1"/>
</dbReference>
<feature type="domain" description="ARB-07466-like C-terminal" evidence="1">
    <location>
        <begin position="199"/>
        <end position="310"/>
    </location>
</feature>
<dbReference type="Proteomes" id="UP000542813">
    <property type="component" value="Unassembled WGS sequence"/>
</dbReference>
<sequence length="326" mass="35281">MSRAARLTATMGTILALGGCIAALLIWWVGGDDNPLRFQRNDCRATVDGRTVALSPEQARHAATIAAVAVERGLPARAVTIALATAYQESDIYNVDYGDRDSLGLFQQRPSQGWGTPEQVQDPVYAAGAFYDALVRIPDYRDLEITVAAQEVQRSAYPDAYADHEADARVLASALTGNSEATFSCAYGRGEHVAQTMGDDGLTDRARAVRDELAGTFGGLDIGGFQPGGVDSGHVEGSAHYDGRALDVMFEPYDDVEVNRRGWAVAHWAAANAQELGITTIIYDERIWSARRSDEGWRAYTHPSGDTTNITLRHLDHVHIDVAEGS</sequence>
<gene>
    <name evidence="2" type="ORF">HD601_000494</name>
</gene>
<dbReference type="AlphaFoldDB" id="A0A7W9GLE9"/>
<reference evidence="2 3" key="1">
    <citation type="submission" date="2020-08" db="EMBL/GenBank/DDBJ databases">
        <title>Sequencing the genomes of 1000 actinobacteria strains.</title>
        <authorList>
            <person name="Klenk H.-P."/>
        </authorList>
    </citation>
    <scope>NUCLEOTIDE SEQUENCE [LARGE SCALE GENOMIC DNA]</scope>
    <source>
        <strain evidence="2 3">DSM 102122</strain>
    </source>
</reference>